<reference evidence="2 3" key="1">
    <citation type="submission" date="2016-11" db="EMBL/GenBank/DDBJ databases">
        <authorList>
            <person name="Jaros S."/>
            <person name="Januszkiewicz K."/>
            <person name="Wedrychowicz H."/>
        </authorList>
    </citation>
    <scope>NUCLEOTIDE SEQUENCE [LARGE SCALE GENOMIC DNA]</scope>
    <source>
        <strain evidence="2 3">DSM 15929</strain>
    </source>
</reference>
<dbReference type="OrthoDB" id="3186156at2"/>
<gene>
    <name evidence="2" type="ORF">SAMN02745136_01160</name>
</gene>
<dbReference type="Proteomes" id="UP000184386">
    <property type="component" value="Unassembled WGS sequence"/>
</dbReference>
<evidence type="ECO:0000313" key="2">
    <source>
        <dbReference type="EMBL" id="SHJ86595.1"/>
    </source>
</evidence>
<protein>
    <submittedName>
        <fullName evidence="2">Peptidase_C39 like family protein</fullName>
    </submittedName>
</protein>
<dbReference type="EMBL" id="FRAC01000007">
    <property type="protein sequence ID" value="SHJ86595.1"/>
    <property type="molecule type" value="Genomic_DNA"/>
</dbReference>
<feature type="domain" description="Peptidase C39-like" evidence="1">
    <location>
        <begin position="166"/>
        <end position="298"/>
    </location>
</feature>
<proteinExistence type="predicted"/>
<dbReference type="STRING" id="1121322.SAMN02745136_01160"/>
<name>A0A1M6MST6_9FIRM</name>
<accession>A0A1M6MST6</accession>
<dbReference type="InterPro" id="IPR039564">
    <property type="entry name" value="Peptidase_C39-like"/>
</dbReference>
<dbReference type="AlphaFoldDB" id="A0A1M6MST6"/>
<sequence>MDNQNINEKRMRQLRRKQRRRRRMILTFLGILLAYLAGYMVGSGKMDQTIASVSSRDTVDPGSGAGIGKAENPVQIARNMMNTQEGEITVAAPEDYSEEEVMQKLESLSEDERYETILNQMNEYPYELLKDLANNPEMASFVANYPSLSGDSGKGSISKEELKEKCPLFLQWDERWGAFTYGNESMIAVSGCGPTALSMVIVGLTHNQEATPDNIADFAMNNGYYLQGTGTKWSLMTEGAAEYKINSEMIPSDKKRMEQSLDEGGFLICSMGQGDFTLAGHFIVIYGYNKKGFQVNDPFCLYRSNQEWTYSQLENQIKSIWVLKNEV</sequence>
<evidence type="ECO:0000259" key="1">
    <source>
        <dbReference type="Pfam" id="PF13529"/>
    </source>
</evidence>
<evidence type="ECO:0000313" key="3">
    <source>
        <dbReference type="Proteomes" id="UP000184386"/>
    </source>
</evidence>
<dbReference type="RefSeq" id="WP_084123937.1">
    <property type="nucleotide sequence ID" value="NZ_FRAC01000007.1"/>
</dbReference>
<dbReference type="Gene3D" id="3.90.70.10">
    <property type="entry name" value="Cysteine proteinases"/>
    <property type="match status" value="1"/>
</dbReference>
<organism evidence="2 3">
    <name type="scientific">Anaerocolumna jejuensis DSM 15929</name>
    <dbReference type="NCBI Taxonomy" id="1121322"/>
    <lineage>
        <taxon>Bacteria</taxon>
        <taxon>Bacillati</taxon>
        <taxon>Bacillota</taxon>
        <taxon>Clostridia</taxon>
        <taxon>Lachnospirales</taxon>
        <taxon>Lachnospiraceae</taxon>
        <taxon>Anaerocolumna</taxon>
    </lineage>
</organism>
<keyword evidence="3" id="KW-1185">Reference proteome</keyword>
<dbReference type="Pfam" id="PF13529">
    <property type="entry name" value="Peptidase_C39_2"/>
    <property type="match status" value="1"/>
</dbReference>